<proteinExistence type="inferred from homology"/>
<comment type="similarity">
    <text evidence="1">Belongs to the DinB family.</text>
</comment>
<accession>A0ABW0I806</accession>
<dbReference type="Pfam" id="PF05163">
    <property type="entry name" value="DinB"/>
    <property type="match status" value="1"/>
</dbReference>
<name>A0ABW0I806_9BACT</name>
<protein>
    <submittedName>
        <fullName evidence="3">DinB family protein</fullName>
    </submittedName>
</protein>
<dbReference type="Gene3D" id="1.20.120.450">
    <property type="entry name" value="dinb family like domain"/>
    <property type="match status" value="1"/>
</dbReference>
<dbReference type="SUPFAM" id="SSF109854">
    <property type="entry name" value="DinB/YfiT-like putative metalloenzymes"/>
    <property type="match status" value="1"/>
</dbReference>
<dbReference type="InterPro" id="IPR007837">
    <property type="entry name" value="DinB"/>
</dbReference>
<organism evidence="3 4">
    <name type="scientific">Larkinella bovis</name>
    <dbReference type="NCBI Taxonomy" id="683041"/>
    <lineage>
        <taxon>Bacteria</taxon>
        <taxon>Pseudomonadati</taxon>
        <taxon>Bacteroidota</taxon>
        <taxon>Cytophagia</taxon>
        <taxon>Cytophagales</taxon>
        <taxon>Spirosomataceae</taxon>
        <taxon>Larkinella</taxon>
    </lineage>
</organism>
<reference evidence="4" key="1">
    <citation type="journal article" date="2019" name="Int. J. Syst. Evol. Microbiol.">
        <title>The Global Catalogue of Microorganisms (GCM) 10K type strain sequencing project: providing services to taxonomists for standard genome sequencing and annotation.</title>
        <authorList>
            <consortium name="The Broad Institute Genomics Platform"/>
            <consortium name="The Broad Institute Genome Sequencing Center for Infectious Disease"/>
            <person name="Wu L."/>
            <person name="Ma J."/>
        </authorList>
    </citation>
    <scope>NUCLEOTIDE SEQUENCE [LARGE SCALE GENOMIC DNA]</scope>
    <source>
        <strain evidence="4">CCUG 55250</strain>
    </source>
</reference>
<keyword evidence="2" id="KW-0479">Metal-binding</keyword>
<dbReference type="Proteomes" id="UP001596106">
    <property type="component" value="Unassembled WGS sequence"/>
</dbReference>
<dbReference type="EMBL" id="JBHSMA010000002">
    <property type="protein sequence ID" value="MFC5409661.1"/>
    <property type="molecule type" value="Genomic_DNA"/>
</dbReference>
<evidence type="ECO:0000256" key="1">
    <source>
        <dbReference type="ARBA" id="ARBA00008635"/>
    </source>
</evidence>
<comment type="caution">
    <text evidence="3">The sequence shown here is derived from an EMBL/GenBank/DDBJ whole genome shotgun (WGS) entry which is preliminary data.</text>
</comment>
<evidence type="ECO:0000313" key="4">
    <source>
        <dbReference type="Proteomes" id="UP001596106"/>
    </source>
</evidence>
<gene>
    <name evidence="3" type="ORF">ACFPMF_10100</name>
</gene>
<sequence>MTFSSFTTRLATVSQLTTEWQRAKEYTKEYLDAMPENGVGFKPTPDIRSFAEQMLHLANANYNFGSGATGKANPMQGKKMETMEEFKTKAGLTKAVMDSYDFVIEAVKGLSDAQLGEMVKMGPRELSRETILAKAFEHQTHHRGQTTIYIRMKGIKPPNEKLF</sequence>
<dbReference type="RefSeq" id="WP_379844580.1">
    <property type="nucleotide sequence ID" value="NZ_JBHSMA010000002.1"/>
</dbReference>
<evidence type="ECO:0000256" key="2">
    <source>
        <dbReference type="ARBA" id="ARBA00022723"/>
    </source>
</evidence>
<dbReference type="InterPro" id="IPR034660">
    <property type="entry name" value="DinB/YfiT-like"/>
</dbReference>
<evidence type="ECO:0000313" key="3">
    <source>
        <dbReference type="EMBL" id="MFC5409661.1"/>
    </source>
</evidence>
<keyword evidence="4" id="KW-1185">Reference proteome</keyword>